<dbReference type="Proteomes" id="UP000805704">
    <property type="component" value="Chromosome 15"/>
</dbReference>
<name>A0ACB7F7J7_NIBAL</name>
<proteinExistence type="predicted"/>
<keyword evidence="2" id="KW-1185">Reference proteome</keyword>
<sequence length="152" mass="16652">MSTHVNQGEEVEASDRELVGLFVAQCFLPDRRRTGGALQPEDEPGGRVARSVLGVWTLTLETELQPSCRVPPADPPTRPHTERSFPGVCVCQRRCLWTEVPAPLLLHHTQKRVCLSPCSGFSVSPVDVRRFTVTSERGRRGEAAPPSGGARN</sequence>
<evidence type="ECO:0000313" key="1">
    <source>
        <dbReference type="EMBL" id="KAG8010477.1"/>
    </source>
</evidence>
<dbReference type="EMBL" id="CM024803">
    <property type="protein sequence ID" value="KAG8010477.1"/>
    <property type="molecule type" value="Genomic_DNA"/>
</dbReference>
<protein>
    <submittedName>
        <fullName evidence="1">Uncharacterized protein</fullName>
    </submittedName>
</protein>
<evidence type="ECO:0000313" key="2">
    <source>
        <dbReference type="Proteomes" id="UP000805704"/>
    </source>
</evidence>
<gene>
    <name evidence="1" type="ORF">GBF38_009560</name>
</gene>
<organism evidence="1 2">
    <name type="scientific">Nibea albiflora</name>
    <name type="common">Yellow drum</name>
    <name type="synonym">Corvina albiflora</name>
    <dbReference type="NCBI Taxonomy" id="240163"/>
    <lineage>
        <taxon>Eukaryota</taxon>
        <taxon>Metazoa</taxon>
        <taxon>Chordata</taxon>
        <taxon>Craniata</taxon>
        <taxon>Vertebrata</taxon>
        <taxon>Euteleostomi</taxon>
        <taxon>Actinopterygii</taxon>
        <taxon>Neopterygii</taxon>
        <taxon>Teleostei</taxon>
        <taxon>Neoteleostei</taxon>
        <taxon>Acanthomorphata</taxon>
        <taxon>Eupercaria</taxon>
        <taxon>Sciaenidae</taxon>
        <taxon>Nibea</taxon>
    </lineage>
</organism>
<reference evidence="1" key="1">
    <citation type="submission" date="2020-04" db="EMBL/GenBank/DDBJ databases">
        <title>A chromosome-scale assembly and high-density genetic map of the yellow drum (Nibea albiflora) genome.</title>
        <authorList>
            <person name="Xu D."/>
            <person name="Zhang W."/>
            <person name="Chen R."/>
            <person name="Tan P."/>
            <person name="Wang L."/>
            <person name="Song H."/>
            <person name="Tian L."/>
            <person name="Zhu Q."/>
            <person name="Wang B."/>
        </authorList>
    </citation>
    <scope>NUCLEOTIDE SEQUENCE</scope>
    <source>
        <strain evidence="1">ZJHYS-2018</strain>
    </source>
</reference>
<accession>A0ACB7F7J7</accession>
<comment type="caution">
    <text evidence="1">The sequence shown here is derived from an EMBL/GenBank/DDBJ whole genome shotgun (WGS) entry which is preliminary data.</text>
</comment>